<sequence length="386" mass="42806">MIINSLLRSKVLNSINLSKSNPRFDRNFSKCHVLFKDRKKSRKSWFWQKGENNDNKKEVTMVTPKNCADTLDPILEAECTVAIILGGSSGAGYAAADQLLSKGARATIIGDNDVRRGKLAADKLCMAYGRERAIFKKCDATNECQVDGIFCDTLCKYKAVDILLSDFDTIPVKSHPQISCDNSATNNWNNTMTVVHTGVKHIGKENGGRGGIIVSCASILGLVGFPEAPEPVYCGHEPVVETMRSLAKEYPVKKTGVRLVTLCMSNKSFANIGLPEFPPEEFKNLEINKELCYPSDDKSRVGIALTHAMAWASNGSTWLVEPEPCLREQPVLLHFPEEKNQRIDTKIYDTVTCPVATENHCAKIVEDKCPPRNPNLDCKLKKEVKK</sequence>
<dbReference type="RefSeq" id="XP_024936993.1">
    <property type="nucleotide sequence ID" value="XM_025081225.1"/>
</dbReference>
<dbReference type="Gene3D" id="3.40.50.720">
    <property type="entry name" value="NAD(P)-binding Rossmann-like Domain"/>
    <property type="match status" value="1"/>
</dbReference>
<dbReference type="SUPFAM" id="SSF51735">
    <property type="entry name" value="NAD(P)-binding Rossmann-fold domains"/>
    <property type="match status" value="1"/>
</dbReference>
<dbReference type="KEGG" id="ccin:107264181"/>
<reference evidence="4" key="1">
    <citation type="submission" date="2025-08" db="UniProtKB">
        <authorList>
            <consortium name="RefSeq"/>
        </authorList>
    </citation>
    <scope>IDENTIFICATION</scope>
</reference>
<proteinExistence type="inferred from homology"/>
<keyword evidence="3" id="KW-1185">Reference proteome</keyword>
<evidence type="ECO:0000256" key="2">
    <source>
        <dbReference type="ARBA" id="ARBA00023002"/>
    </source>
</evidence>
<dbReference type="PANTHER" id="PTHR44229">
    <property type="entry name" value="15-HYDROXYPROSTAGLANDIN DEHYDROGENASE [NAD(+)]"/>
    <property type="match status" value="1"/>
</dbReference>
<organism evidence="3 4">
    <name type="scientific">Cephus cinctus</name>
    <name type="common">Wheat stem sawfly</name>
    <dbReference type="NCBI Taxonomy" id="211228"/>
    <lineage>
        <taxon>Eukaryota</taxon>
        <taxon>Metazoa</taxon>
        <taxon>Ecdysozoa</taxon>
        <taxon>Arthropoda</taxon>
        <taxon>Hexapoda</taxon>
        <taxon>Insecta</taxon>
        <taxon>Pterygota</taxon>
        <taxon>Neoptera</taxon>
        <taxon>Endopterygota</taxon>
        <taxon>Hymenoptera</taxon>
        <taxon>Cephoidea</taxon>
        <taxon>Cephidae</taxon>
        <taxon>Cephus</taxon>
    </lineage>
</organism>
<protein>
    <submittedName>
        <fullName evidence="4">Alcohol dehydrogenase 1</fullName>
    </submittedName>
</protein>
<comment type="similarity">
    <text evidence="1">Belongs to the short-chain dehydrogenases/reductases (SDR) family.</text>
</comment>
<evidence type="ECO:0000313" key="3">
    <source>
        <dbReference type="Proteomes" id="UP000694920"/>
    </source>
</evidence>
<dbReference type="AlphaFoldDB" id="A0AAJ7VXL8"/>
<evidence type="ECO:0000256" key="1">
    <source>
        <dbReference type="ARBA" id="ARBA00006484"/>
    </source>
</evidence>
<evidence type="ECO:0000313" key="4">
    <source>
        <dbReference type="RefSeq" id="XP_024936993.1"/>
    </source>
</evidence>
<dbReference type="GeneID" id="107264181"/>
<dbReference type="Pfam" id="PF00106">
    <property type="entry name" value="adh_short"/>
    <property type="match status" value="1"/>
</dbReference>
<dbReference type="GO" id="GO:0005737">
    <property type="term" value="C:cytoplasm"/>
    <property type="evidence" value="ECO:0007669"/>
    <property type="project" value="TreeGrafter"/>
</dbReference>
<keyword evidence="2" id="KW-0560">Oxidoreductase</keyword>
<dbReference type="InterPro" id="IPR002347">
    <property type="entry name" value="SDR_fam"/>
</dbReference>
<gene>
    <name evidence="4" type="primary">LOC107264181</name>
</gene>
<accession>A0AAJ7VXL8</accession>
<name>A0AAJ7VXL8_CEPCN</name>
<dbReference type="PANTHER" id="PTHR44229:SF8">
    <property type="entry name" value="ALCOHOL DEHYDROGENASE-RELATED"/>
    <property type="match status" value="1"/>
</dbReference>
<dbReference type="Proteomes" id="UP000694920">
    <property type="component" value="Unplaced"/>
</dbReference>
<dbReference type="GO" id="GO:0016616">
    <property type="term" value="F:oxidoreductase activity, acting on the CH-OH group of donors, NAD or NADP as acceptor"/>
    <property type="evidence" value="ECO:0007669"/>
    <property type="project" value="TreeGrafter"/>
</dbReference>
<dbReference type="InterPro" id="IPR036291">
    <property type="entry name" value="NAD(P)-bd_dom_sf"/>
</dbReference>